<dbReference type="Pfam" id="PF04205">
    <property type="entry name" value="FMN_bind"/>
    <property type="match status" value="1"/>
</dbReference>
<evidence type="ECO:0000259" key="2">
    <source>
        <dbReference type="SMART" id="SM00900"/>
    </source>
</evidence>
<comment type="caution">
    <text evidence="3">The sequence shown here is derived from an EMBL/GenBank/DDBJ whole genome shotgun (WGS) entry which is preliminary data.</text>
</comment>
<feature type="compositionally biased region" description="Low complexity" evidence="1">
    <location>
        <begin position="63"/>
        <end position="105"/>
    </location>
</feature>
<dbReference type="EMBL" id="JAUCGQ010000001">
    <property type="protein sequence ID" value="MDM7853531.1"/>
    <property type="molecule type" value="Genomic_DNA"/>
</dbReference>
<dbReference type="RefSeq" id="WP_289453054.1">
    <property type="nucleotide sequence ID" value="NZ_JAUCGQ010000001.1"/>
</dbReference>
<feature type="domain" description="FMN-binding" evidence="2">
    <location>
        <begin position="114"/>
        <end position="192"/>
    </location>
</feature>
<name>A0ABT7SBL4_9CELL</name>
<protein>
    <submittedName>
        <fullName evidence="3">FMN-binding protein</fullName>
    </submittedName>
</protein>
<evidence type="ECO:0000313" key="3">
    <source>
        <dbReference type="EMBL" id="MDM7853531.1"/>
    </source>
</evidence>
<accession>A0ABT7SBL4</accession>
<feature type="region of interest" description="Disordered" evidence="1">
    <location>
        <begin position="25"/>
        <end position="106"/>
    </location>
</feature>
<proteinExistence type="predicted"/>
<dbReference type="SMART" id="SM00900">
    <property type="entry name" value="FMN_bind"/>
    <property type="match status" value="1"/>
</dbReference>
<evidence type="ECO:0000256" key="1">
    <source>
        <dbReference type="SAM" id="MobiDB-lite"/>
    </source>
</evidence>
<dbReference type="Proteomes" id="UP001529338">
    <property type="component" value="Unassembled WGS sequence"/>
</dbReference>
<reference evidence="3 4" key="1">
    <citation type="submission" date="2023-06" db="EMBL/GenBank/DDBJ databases">
        <title>Cellulomonas sp. MW4 Whole genome sequence.</title>
        <authorList>
            <person name="Park S."/>
        </authorList>
    </citation>
    <scope>NUCLEOTIDE SEQUENCE [LARGE SCALE GENOMIC DNA]</scope>
    <source>
        <strain evidence="3 4">MW4</strain>
    </source>
</reference>
<dbReference type="InterPro" id="IPR007329">
    <property type="entry name" value="FMN-bd"/>
</dbReference>
<feature type="compositionally biased region" description="Gly residues" evidence="1">
    <location>
        <begin position="48"/>
        <end position="62"/>
    </location>
</feature>
<organism evidence="3 4">
    <name type="scientific">Cellulomonas alba</name>
    <dbReference type="NCBI Taxonomy" id="3053467"/>
    <lineage>
        <taxon>Bacteria</taxon>
        <taxon>Bacillati</taxon>
        <taxon>Actinomycetota</taxon>
        <taxon>Actinomycetes</taxon>
        <taxon>Micrococcales</taxon>
        <taxon>Cellulomonadaceae</taxon>
        <taxon>Cellulomonas</taxon>
    </lineage>
</organism>
<keyword evidence="4" id="KW-1185">Reference proteome</keyword>
<gene>
    <name evidence="3" type="ORF">QRT04_01190</name>
</gene>
<sequence>MKVSKLVAAGLGTLAGVVAVFLYPTSTNRPAPGQADGNGSSASSGAVAGSGSGSGTGSGSGSSGSASSSSGSASSGSSSGSGASSSGSSSGSGSSGTSGSSAKSGTYTGDVVQTRWGPVQVEITVSGGTITAARAVQYPHGNGRDEQINGYALPILEQEVVSAQSDKIDAVSGATVTSDGYISSLQSAIDQAFHA</sequence>
<evidence type="ECO:0000313" key="4">
    <source>
        <dbReference type="Proteomes" id="UP001529338"/>
    </source>
</evidence>
<dbReference type="Gene3D" id="3.90.1010.20">
    <property type="match status" value="1"/>
</dbReference>